<dbReference type="GO" id="GO:0160148">
    <property type="term" value="F:tRNA pseudouridine(55) synthase activity"/>
    <property type="evidence" value="ECO:0007669"/>
    <property type="project" value="UniProtKB-EC"/>
</dbReference>
<dbReference type="InterPro" id="IPR015240">
    <property type="entry name" value="tRNA_sdUridine_synth_fam1_C"/>
</dbReference>
<dbReference type="InterPro" id="IPR036974">
    <property type="entry name" value="PUA_sf"/>
</dbReference>
<feature type="domain" description="Pseudouridine synthase II N-terminal" evidence="6">
    <location>
        <begin position="27"/>
        <end position="171"/>
    </location>
</feature>
<gene>
    <name evidence="5 8" type="primary">truB</name>
    <name evidence="8" type="ORF">ISQ63_00310</name>
</gene>
<dbReference type="NCBIfam" id="TIGR00431">
    <property type="entry name" value="TruB"/>
    <property type="match status" value="1"/>
</dbReference>
<dbReference type="Gene3D" id="3.30.2350.10">
    <property type="entry name" value="Pseudouridine synthase"/>
    <property type="match status" value="1"/>
</dbReference>
<dbReference type="AlphaFoldDB" id="A0A937LDZ9"/>
<dbReference type="PANTHER" id="PTHR13767">
    <property type="entry name" value="TRNA-PSEUDOURIDINE SYNTHASE"/>
    <property type="match status" value="1"/>
</dbReference>
<dbReference type="CDD" id="cd02573">
    <property type="entry name" value="PseudoU_synth_EcTruB"/>
    <property type="match status" value="1"/>
</dbReference>
<evidence type="ECO:0000259" key="6">
    <source>
        <dbReference type="Pfam" id="PF01509"/>
    </source>
</evidence>
<comment type="catalytic activity">
    <reaction evidence="1 5">
        <text>uridine(55) in tRNA = pseudouridine(55) in tRNA</text>
        <dbReference type="Rhea" id="RHEA:42532"/>
        <dbReference type="Rhea" id="RHEA-COMP:10101"/>
        <dbReference type="Rhea" id="RHEA-COMP:10102"/>
        <dbReference type="ChEBI" id="CHEBI:65314"/>
        <dbReference type="ChEBI" id="CHEBI:65315"/>
        <dbReference type="EC" id="5.4.99.25"/>
    </reaction>
</comment>
<dbReference type="Gene3D" id="2.30.130.10">
    <property type="entry name" value="PUA domain"/>
    <property type="match status" value="1"/>
</dbReference>
<dbReference type="GO" id="GO:0031119">
    <property type="term" value="P:tRNA pseudouridine synthesis"/>
    <property type="evidence" value="ECO:0007669"/>
    <property type="project" value="UniProtKB-UniRule"/>
</dbReference>
<dbReference type="SUPFAM" id="SSF55120">
    <property type="entry name" value="Pseudouridine synthase"/>
    <property type="match status" value="1"/>
</dbReference>
<comment type="function">
    <text evidence="5">Responsible for synthesis of pseudouridine from uracil-55 in the psi GC loop of transfer RNAs.</text>
</comment>
<keyword evidence="4 5" id="KW-0413">Isomerase</keyword>
<sequence>MISGLLVLNKPSGISSGEFVRKLKPFLDDSKIGHSGTLDPLASGVILACLGQMTRFTNFLANEKKTYIAEMMFGIQTDTGDLDGKIEKELKKIPTKNDFKKIAKHYIGSISQEAPKYSSLKYKGKPLYHYARKNKEVPKKIREIEIYKLDLISVNQNKFKFLVECGKGTYIRSLVKDLAKDLDSVAVLSNLQRTISAEHEISEAHEIESINRENIKNKIIQMGDALRSLDKLQCATEIIDRIKKGQKIYLKEAEIKSKYLRLFDEKNKFIGILKNINGLVSPKRLISIEN</sequence>
<dbReference type="InterPro" id="IPR002501">
    <property type="entry name" value="PsdUridine_synth_N"/>
</dbReference>
<proteinExistence type="inferred from homology"/>
<evidence type="ECO:0000256" key="1">
    <source>
        <dbReference type="ARBA" id="ARBA00000385"/>
    </source>
</evidence>
<dbReference type="InterPro" id="IPR020103">
    <property type="entry name" value="PsdUridine_synth_cat_dom_sf"/>
</dbReference>
<dbReference type="Pfam" id="PF01509">
    <property type="entry name" value="TruB_N"/>
    <property type="match status" value="1"/>
</dbReference>
<dbReference type="HAMAP" id="MF_01080">
    <property type="entry name" value="TruB_bact"/>
    <property type="match status" value="1"/>
</dbReference>
<name>A0A937LDZ9_9GAMM</name>
<comment type="similarity">
    <text evidence="2 5">Belongs to the pseudouridine synthase TruB family. Type 1 subfamily.</text>
</comment>
<feature type="active site" description="Nucleophile" evidence="5">
    <location>
        <position position="39"/>
    </location>
</feature>
<keyword evidence="3 5" id="KW-0819">tRNA processing</keyword>
<dbReference type="PANTHER" id="PTHR13767:SF2">
    <property type="entry name" value="PSEUDOURIDYLATE SYNTHASE TRUB1"/>
    <property type="match status" value="1"/>
</dbReference>
<dbReference type="Proteomes" id="UP000744438">
    <property type="component" value="Unassembled WGS sequence"/>
</dbReference>
<evidence type="ECO:0000256" key="3">
    <source>
        <dbReference type="ARBA" id="ARBA00022694"/>
    </source>
</evidence>
<evidence type="ECO:0000256" key="2">
    <source>
        <dbReference type="ARBA" id="ARBA00005642"/>
    </source>
</evidence>
<evidence type="ECO:0000256" key="5">
    <source>
        <dbReference type="HAMAP-Rule" id="MF_01080"/>
    </source>
</evidence>
<comment type="caution">
    <text evidence="8">The sequence shown here is derived from an EMBL/GenBank/DDBJ whole genome shotgun (WGS) entry which is preliminary data.</text>
</comment>
<evidence type="ECO:0000313" key="8">
    <source>
        <dbReference type="EMBL" id="MBL6811307.1"/>
    </source>
</evidence>
<accession>A0A937LDZ9</accession>
<dbReference type="InterPro" id="IPR014780">
    <property type="entry name" value="tRNA_psdUridine_synth_TruB"/>
</dbReference>
<evidence type="ECO:0000259" key="7">
    <source>
        <dbReference type="Pfam" id="PF09157"/>
    </source>
</evidence>
<dbReference type="Pfam" id="PF09157">
    <property type="entry name" value="TruB-C_2"/>
    <property type="match status" value="1"/>
</dbReference>
<dbReference type="GO" id="GO:0003723">
    <property type="term" value="F:RNA binding"/>
    <property type="evidence" value="ECO:0007669"/>
    <property type="project" value="InterPro"/>
</dbReference>
<feature type="domain" description="tRNA pseudouridine synthase II TruB subfamily 1 C-terminal" evidence="7">
    <location>
        <begin position="239"/>
        <end position="286"/>
    </location>
</feature>
<protein>
    <recommendedName>
        <fullName evidence="5">tRNA pseudouridine synthase B</fullName>
        <ecNumber evidence="5">5.4.99.25</ecNumber>
    </recommendedName>
    <alternativeName>
        <fullName evidence="5">tRNA pseudouridine(55) synthase</fullName>
        <shortName evidence="5">Psi55 synthase</shortName>
    </alternativeName>
    <alternativeName>
        <fullName evidence="5">tRNA pseudouridylate synthase</fullName>
    </alternativeName>
    <alternativeName>
        <fullName evidence="5">tRNA-uridine isomerase</fullName>
    </alternativeName>
</protein>
<reference evidence="8" key="1">
    <citation type="submission" date="2020-10" db="EMBL/GenBank/DDBJ databases">
        <title>Microbiome of the Black Sea water column analyzed by genome centric metagenomics.</title>
        <authorList>
            <person name="Cabello-Yeves P.J."/>
            <person name="Callieri C."/>
            <person name="Picazo A."/>
            <person name="Mehrshad M."/>
            <person name="Haro-Moreno J.M."/>
            <person name="Roda-Garcia J."/>
            <person name="Dzembekova N."/>
            <person name="Slabakova V."/>
            <person name="Slabakova N."/>
            <person name="Moncheva S."/>
            <person name="Rodriguez-Valera F."/>
        </authorList>
    </citation>
    <scope>NUCLEOTIDE SEQUENCE</scope>
    <source>
        <strain evidence="8">BS307-5m-G49</strain>
    </source>
</reference>
<dbReference type="EC" id="5.4.99.25" evidence="5"/>
<dbReference type="EMBL" id="JADHQC010000001">
    <property type="protein sequence ID" value="MBL6811307.1"/>
    <property type="molecule type" value="Genomic_DNA"/>
</dbReference>
<dbReference type="GO" id="GO:1990481">
    <property type="term" value="P:mRNA pseudouridine synthesis"/>
    <property type="evidence" value="ECO:0007669"/>
    <property type="project" value="TreeGrafter"/>
</dbReference>
<organism evidence="8 9">
    <name type="scientific">SAR86 cluster bacterium</name>
    <dbReference type="NCBI Taxonomy" id="2030880"/>
    <lineage>
        <taxon>Bacteria</taxon>
        <taxon>Pseudomonadati</taxon>
        <taxon>Pseudomonadota</taxon>
        <taxon>Gammaproteobacteria</taxon>
        <taxon>SAR86 cluster</taxon>
    </lineage>
</organism>
<evidence type="ECO:0000313" key="9">
    <source>
        <dbReference type="Proteomes" id="UP000744438"/>
    </source>
</evidence>
<evidence type="ECO:0000256" key="4">
    <source>
        <dbReference type="ARBA" id="ARBA00023235"/>
    </source>
</evidence>